<sequence>MRKLRPWTRALLSPAPKVIDASNASAMRSTNTTGNNNSQHNNNSNSSFNNNNNNSNNSDR</sequence>
<feature type="region of interest" description="Disordered" evidence="1">
    <location>
        <begin position="15"/>
        <end position="60"/>
    </location>
</feature>
<evidence type="ECO:0000256" key="1">
    <source>
        <dbReference type="SAM" id="MobiDB-lite"/>
    </source>
</evidence>
<accession>A0A0Q9WZK2</accession>
<proteinExistence type="predicted"/>
<dbReference type="Proteomes" id="UP000009192">
    <property type="component" value="Unassembled WGS sequence"/>
</dbReference>
<name>A0A0Q9WZK2_DROMO</name>
<feature type="compositionally biased region" description="Low complexity" evidence="1">
    <location>
        <begin position="29"/>
        <end position="60"/>
    </location>
</feature>
<dbReference type="AlphaFoldDB" id="A0A0Q9WZK2"/>
<dbReference type="InParanoid" id="A0A0Q9WZK2"/>
<dbReference type="EMBL" id="CH933810">
    <property type="protein sequence ID" value="KRF93914.1"/>
    <property type="molecule type" value="Genomic_DNA"/>
</dbReference>
<organism evidence="2 3">
    <name type="scientific">Drosophila mojavensis</name>
    <name type="common">Fruit fly</name>
    <dbReference type="NCBI Taxonomy" id="7230"/>
    <lineage>
        <taxon>Eukaryota</taxon>
        <taxon>Metazoa</taxon>
        <taxon>Ecdysozoa</taxon>
        <taxon>Arthropoda</taxon>
        <taxon>Hexapoda</taxon>
        <taxon>Insecta</taxon>
        <taxon>Pterygota</taxon>
        <taxon>Neoptera</taxon>
        <taxon>Endopterygota</taxon>
        <taxon>Diptera</taxon>
        <taxon>Brachycera</taxon>
        <taxon>Muscomorpha</taxon>
        <taxon>Ephydroidea</taxon>
        <taxon>Drosophilidae</taxon>
        <taxon>Drosophila</taxon>
    </lineage>
</organism>
<keyword evidence="3" id="KW-1185">Reference proteome</keyword>
<evidence type="ECO:0000313" key="2">
    <source>
        <dbReference type="EMBL" id="KRF93914.1"/>
    </source>
</evidence>
<protein>
    <submittedName>
        <fullName evidence="2">Uncharacterized protein</fullName>
    </submittedName>
</protein>
<evidence type="ECO:0000313" key="3">
    <source>
        <dbReference type="Proteomes" id="UP000009192"/>
    </source>
</evidence>
<reference evidence="2 3" key="1">
    <citation type="journal article" date="2007" name="Nature">
        <title>Evolution of genes and genomes on the Drosophila phylogeny.</title>
        <authorList>
            <consortium name="Drosophila 12 Genomes Consortium"/>
            <person name="Clark A.G."/>
            <person name="Eisen M.B."/>
            <person name="Smith D.R."/>
            <person name="Bergman C.M."/>
            <person name="Oliver B."/>
            <person name="Markow T.A."/>
            <person name="Kaufman T.C."/>
            <person name="Kellis M."/>
            <person name="Gelbart W."/>
            <person name="Iyer V.N."/>
            <person name="Pollard D.A."/>
            <person name="Sackton T.B."/>
            <person name="Larracuente A.M."/>
            <person name="Singh N.D."/>
            <person name="Abad J.P."/>
            <person name="Abt D.N."/>
            <person name="Adryan B."/>
            <person name="Aguade M."/>
            <person name="Akashi H."/>
            <person name="Anderson W.W."/>
            <person name="Aquadro C.F."/>
            <person name="Ardell D.H."/>
            <person name="Arguello R."/>
            <person name="Artieri C.G."/>
            <person name="Barbash D.A."/>
            <person name="Barker D."/>
            <person name="Barsanti P."/>
            <person name="Batterham P."/>
            <person name="Batzoglou S."/>
            <person name="Begun D."/>
            <person name="Bhutkar A."/>
            <person name="Blanco E."/>
            <person name="Bosak S.A."/>
            <person name="Bradley R.K."/>
            <person name="Brand A.D."/>
            <person name="Brent M.R."/>
            <person name="Brooks A.N."/>
            <person name="Brown R.H."/>
            <person name="Butlin R.K."/>
            <person name="Caggese C."/>
            <person name="Calvi B.R."/>
            <person name="Bernardo de Carvalho A."/>
            <person name="Caspi A."/>
            <person name="Castrezana S."/>
            <person name="Celniker S.E."/>
            <person name="Chang J.L."/>
            <person name="Chapple C."/>
            <person name="Chatterji S."/>
            <person name="Chinwalla A."/>
            <person name="Civetta A."/>
            <person name="Clifton S.W."/>
            <person name="Comeron J.M."/>
            <person name="Costello J.C."/>
            <person name="Coyne J.A."/>
            <person name="Daub J."/>
            <person name="David R.G."/>
            <person name="Delcher A.L."/>
            <person name="Delehaunty K."/>
            <person name="Do C.B."/>
            <person name="Ebling H."/>
            <person name="Edwards K."/>
            <person name="Eickbush T."/>
            <person name="Evans J.D."/>
            <person name="Filipski A."/>
            <person name="Findeiss S."/>
            <person name="Freyhult E."/>
            <person name="Fulton L."/>
            <person name="Fulton R."/>
            <person name="Garcia A.C."/>
            <person name="Gardiner A."/>
            <person name="Garfield D.A."/>
            <person name="Garvin B.E."/>
            <person name="Gibson G."/>
            <person name="Gilbert D."/>
            <person name="Gnerre S."/>
            <person name="Godfrey J."/>
            <person name="Good R."/>
            <person name="Gotea V."/>
            <person name="Gravely B."/>
            <person name="Greenberg A.J."/>
            <person name="Griffiths-Jones S."/>
            <person name="Gross S."/>
            <person name="Guigo R."/>
            <person name="Gustafson E.A."/>
            <person name="Haerty W."/>
            <person name="Hahn M.W."/>
            <person name="Halligan D.L."/>
            <person name="Halpern A.L."/>
            <person name="Halter G.M."/>
            <person name="Han M.V."/>
            <person name="Heger A."/>
            <person name="Hillier L."/>
            <person name="Hinrichs A.S."/>
            <person name="Holmes I."/>
            <person name="Hoskins R.A."/>
            <person name="Hubisz M.J."/>
            <person name="Hultmark D."/>
            <person name="Huntley M.A."/>
            <person name="Jaffe D.B."/>
            <person name="Jagadeeshan S."/>
            <person name="Jeck W.R."/>
            <person name="Johnson J."/>
            <person name="Jones C.D."/>
            <person name="Jordan W.C."/>
            <person name="Karpen G.H."/>
            <person name="Kataoka E."/>
            <person name="Keightley P.D."/>
            <person name="Kheradpour P."/>
            <person name="Kirkness E.F."/>
            <person name="Koerich L.B."/>
            <person name="Kristiansen K."/>
            <person name="Kudrna D."/>
            <person name="Kulathinal R.J."/>
            <person name="Kumar S."/>
            <person name="Kwok R."/>
            <person name="Lander E."/>
            <person name="Langley C.H."/>
            <person name="Lapoint R."/>
            <person name="Lazzaro B.P."/>
            <person name="Lee S.J."/>
            <person name="Levesque L."/>
            <person name="Li R."/>
            <person name="Lin C.F."/>
            <person name="Lin M.F."/>
            <person name="Lindblad-Toh K."/>
            <person name="Llopart A."/>
            <person name="Long M."/>
            <person name="Low L."/>
            <person name="Lozovsky E."/>
            <person name="Lu J."/>
            <person name="Luo M."/>
            <person name="Machado C.A."/>
            <person name="Makalowski W."/>
            <person name="Marzo M."/>
            <person name="Matsuda M."/>
            <person name="Matzkin L."/>
            <person name="McAllister B."/>
            <person name="McBride C.S."/>
            <person name="McKernan B."/>
            <person name="McKernan K."/>
            <person name="Mendez-Lago M."/>
            <person name="Minx P."/>
            <person name="Mollenhauer M.U."/>
            <person name="Montooth K."/>
            <person name="Mount S.M."/>
            <person name="Mu X."/>
            <person name="Myers E."/>
            <person name="Negre B."/>
            <person name="Newfeld S."/>
            <person name="Nielsen R."/>
            <person name="Noor M.A."/>
            <person name="O'Grady P."/>
            <person name="Pachter L."/>
            <person name="Papaceit M."/>
            <person name="Parisi M.J."/>
            <person name="Parisi M."/>
            <person name="Parts L."/>
            <person name="Pedersen J.S."/>
            <person name="Pesole G."/>
            <person name="Phillippy A.M."/>
            <person name="Ponting C.P."/>
            <person name="Pop M."/>
            <person name="Porcelli D."/>
            <person name="Powell J.R."/>
            <person name="Prohaska S."/>
            <person name="Pruitt K."/>
            <person name="Puig M."/>
            <person name="Quesneville H."/>
            <person name="Ram K.R."/>
            <person name="Rand D."/>
            <person name="Rasmussen M.D."/>
            <person name="Reed L.K."/>
            <person name="Reenan R."/>
            <person name="Reily A."/>
            <person name="Remington K.A."/>
            <person name="Rieger T.T."/>
            <person name="Ritchie M.G."/>
            <person name="Robin C."/>
            <person name="Rogers Y.H."/>
            <person name="Rohde C."/>
            <person name="Rozas J."/>
            <person name="Rubenfield M.J."/>
            <person name="Ruiz A."/>
            <person name="Russo S."/>
            <person name="Salzberg S.L."/>
            <person name="Sanchez-Gracia A."/>
            <person name="Saranga D.J."/>
            <person name="Sato H."/>
            <person name="Schaeffer S.W."/>
            <person name="Schatz M.C."/>
            <person name="Schlenke T."/>
            <person name="Schwartz R."/>
            <person name="Segarra C."/>
            <person name="Singh R.S."/>
            <person name="Sirot L."/>
            <person name="Sirota M."/>
            <person name="Sisneros N.B."/>
            <person name="Smith C.D."/>
            <person name="Smith T.F."/>
            <person name="Spieth J."/>
            <person name="Stage D.E."/>
            <person name="Stark A."/>
            <person name="Stephan W."/>
            <person name="Strausberg R.L."/>
            <person name="Strempel S."/>
            <person name="Sturgill D."/>
            <person name="Sutton G."/>
            <person name="Sutton G.G."/>
            <person name="Tao W."/>
            <person name="Teichmann S."/>
            <person name="Tobari Y.N."/>
            <person name="Tomimura Y."/>
            <person name="Tsolas J.M."/>
            <person name="Valente V.L."/>
            <person name="Venter E."/>
            <person name="Venter J.C."/>
            <person name="Vicario S."/>
            <person name="Vieira F.G."/>
            <person name="Vilella A.J."/>
            <person name="Villasante A."/>
            <person name="Walenz B."/>
            <person name="Wang J."/>
            <person name="Wasserman M."/>
            <person name="Watts T."/>
            <person name="Wilson D."/>
            <person name="Wilson R.K."/>
            <person name="Wing R.A."/>
            <person name="Wolfner M.F."/>
            <person name="Wong A."/>
            <person name="Wong G.K."/>
            <person name="Wu C.I."/>
            <person name="Wu G."/>
            <person name="Yamamoto D."/>
            <person name="Yang H.P."/>
            <person name="Yang S.P."/>
            <person name="Yorke J.A."/>
            <person name="Yoshida K."/>
            <person name="Zdobnov E."/>
            <person name="Zhang P."/>
            <person name="Zhang Y."/>
            <person name="Zimin A.V."/>
            <person name="Baldwin J."/>
            <person name="Abdouelleil A."/>
            <person name="Abdulkadir J."/>
            <person name="Abebe A."/>
            <person name="Abera B."/>
            <person name="Abreu J."/>
            <person name="Acer S.C."/>
            <person name="Aftuck L."/>
            <person name="Alexander A."/>
            <person name="An P."/>
            <person name="Anderson E."/>
            <person name="Anderson S."/>
            <person name="Arachi H."/>
            <person name="Azer M."/>
            <person name="Bachantsang P."/>
            <person name="Barry A."/>
            <person name="Bayul T."/>
            <person name="Berlin A."/>
            <person name="Bessette D."/>
            <person name="Bloom T."/>
            <person name="Blye J."/>
            <person name="Boguslavskiy L."/>
            <person name="Bonnet C."/>
            <person name="Boukhgalter B."/>
            <person name="Bourzgui I."/>
            <person name="Brown A."/>
            <person name="Cahill P."/>
            <person name="Channer S."/>
            <person name="Cheshatsang Y."/>
            <person name="Chuda L."/>
            <person name="Citroen M."/>
            <person name="Collymore A."/>
            <person name="Cooke P."/>
            <person name="Costello M."/>
            <person name="D'Aco K."/>
            <person name="Daza R."/>
            <person name="De Haan G."/>
            <person name="DeGray S."/>
            <person name="DeMaso C."/>
            <person name="Dhargay N."/>
            <person name="Dooley K."/>
            <person name="Dooley E."/>
            <person name="Doricent M."/>
            <person name="Dorje P."/>
            <person name="Dorjee K."/>
            <person name="Dupes A."/>
            <person name="Elong R."/>
            <person name="Falk J."/>
            <person name="Farina A."/>
            <person name="Faro S."/>
            <person name="Ferguson D."/>
            <person name="Fisher S."/>
            <person name="Foley C.D."/>
            <person name="Franke A."/>
            <person name="Friedrich D."/>
            <person name="Gadbois L."/>
            <person name="Gearin G."/>
            <person name="Gearin C.R."/>
            <person name="Giannoukos G."/>
            <person name="Goode T."/>
            <person name="Graham J."/>
            <person name="Grandbois E."/>
            <person name="Grewal S."/>
            <person name="Gyaltsen K."/>
            <person name="Hafez N."/>
            <person name="Hagos B."/>
            <person name="Hall J."/>
            <person name="Henson C."/>
            <person name="Hollinger A."/>
            <person name="Honan T."/>
            <person name="Huard M.D."/>
            <person name="Hughes L."/>
            <person name="Hurhula B."/>
            <person name="Husby M.E."/>
            <person name="Kamat A."/>
            <person name="Kanga B."/>
            <person name="Kashin S."/>
            <person name="Khazanovich D."/>
            <person name="Kisner P."/>
            <person name="Lance K."/>
            <person name="Lara M."/>
            <person name="Lee W."/>
            <person name="Lennon N."/>
            <person name="Letendre F."/>
            <person name="LeVine R."/>
            <person name="Lipovsky A."/>
            <person name="Liu X."/>
            <person name="Liu J."/>
            <person name="Liu S."/>
            <person name="Lokyitsang T."/>
            <person name="Lokyitsang Y."/>
            <person name="Lubonja R."/>
            <person name="Lui A."/>
            <person name="MacDonald P."/>
            <person name="Magnisalis V."/>
            <person name="Maru K."/>
            <person name="Matthews C."/>
            <person name="McCusker W."/>
            <person name="McDonough S."/>
            <person name="Mehta T."/>
            <person name="Meldrim J."/>
            <person name="Meneus L."/>
            <person name="Mihai O."/>
            <person name="Mihalev A."/>
            <person name="Mihova T."/>
            <person name="Mittelman R."/>
            <person name="Mlenga V."/>
            <person name="Montmayeur A."/>
            <person name="Mulrain L."/>
            <person name="Navidi A."/>
            <person name="Naylor J."/>
            <person name="Negash T."/>
            <person name="Nguyen T."/>
            <person name="Nguyen N."/>
            <person name="Nicol R."/>
            <person name="Norbu C."/>
            <person name="Norbu N."/>
            <person name="Novod N."/>
            <person name="O'Neill B."/>
            <person name="Osman S."/>
            <person name="Markiewicz E."/>
            <person name="Oyono O.L."/>
            <person name="Patti C."/>
            <person name="Phunkhang P."/>
            <person name="Pierre F."/>
            <person name="Priest M."/>
            <person name="Raghuraman S."/>
            <person name="Rege F."/>
            <person name="Reyes R."/>
            <person name="Rise C."/>
            <person name="Rogov P."/>
            <person name="Ross K."/>
            <person name="Ryan E."/>
            <person name="Settipalli S."/>
            <person name="Shea T."/>
            <person name="Sherpa N."/>
            <person name="Shi L."/>
            <person name="Shih D."/>
            <person name="Sparrow T."/>
            <person name="Spaulding J."/>
            <person name="Stalker J."/>
            <person name="Stange-Thomann N."/>
            <person name="Stavropoulos S."/>
            <person name="Stone C."/>
            <person name="Strader C."/>
            <person name="Tesfaye S."/>
            <person name="Thomson T."/>
            <person name="Thoulutsang Y."/>
            <person name="Thoulutsang D."/>
            <person name="Topham K."/>
            <person name="Topping I."/>
            <person name="Tsamla T."/>
            <person name="Vassiliev H."/>
            <person name="Vo A."/>
            <person name="Wangchuk T."/>
            <person name="Wangdi T."/>
            <person name="Weiand M."/>
            <person name="Wilkinson J."/>
            <person name="Wilson A."/>
            <person name="Yadav S."/>
            <person name="Young G."/>
            <person name="Yu Q."/>
            <person name="Zembek L."/>
            <person name="Zhong D."/>
            <person name="Zimmer A."/>
            <person name="Zwirko Z."/>
            <person name="Jaffe D.B."/>
            <person name="Alvarez P."/>
            <person name="Brockman W."/>
            <person name="Butler J."/>
            <person name="Chin C."/>
            <person name="Gnerre S."/>
            <person name="Grabherr M."/>
            <person name="Kleber M."/>
            <person name="Mauceli E."/>
            <person name="MacCallum I."/>
        </authorList>
    </citation>
    <scope>NUCLEOTIDE SEQUENCE [LARGE SCALE GENOMIC DNA]</scope>
    <source>
        <strain evidence="3">Tucson 15081-1352.22</strain>
    </source>
</reference>
<dbReference type="KEGG" id="dmo:Dmoj_GI26831"/>
<gene>
    <name evidence="2" type="primary">Dmoj\GI26831</name>
    <name evidence="2" type="ORF">Dmoj_GI26831</name>
</gene>